<gene>
    <name evidence="1" type="ORF">ASTO00021_LOCUS3284</name>
</gene>
<dbReference type="EMBL" id="HBIN01004639">
    <property type="protein sequence ID" value="CAE0432966.1"/>
    <property type="molecule type" value="Transcribed_RNA"/>
</dbReference>
<dbReference type="PANTHER" id="PTHR38460:SF1">
    <property type="entry name" value="TAUTOMERASE YOLI-RELATED"/>
    <property type="match status" value="1"/>
</dbReference>
<reference evidence="1" key="1">
    <citation type="submission" date="2021-01" db="EMBL/GenBank/DDBJ databases">
        <authorList>
            <person name="Corre E."/>
            <person name="Pelletier E."/>
            <person name="Niang G."/>
            <person name="Scheremetjew M."/>
            <person name="Finn R."/>
            <person name="Kale V."/>
            <person name="Holt S."/>
            <person name="Cochrane G."/>
            <person name="Meng A."/>
            <person name="Brown T."/>
            <person name="Cohen L."/>
        </authorList>
    </citation>
    <scope>NUCLEOTIDE SEQUENCE</scope>
    <source>
        <strain evidence="1">GSBS06</strain>
    </source>
</reference>
<dbReference type="Pfam" id="PF14552">
    <property type="entry name" value="Tautomerase_2"/>
    <property type="match status" value="1"/>
</dbReference>
<sequence>MSIKIFGTKETLDSKRKRNLSDAIHSSMVETLGLPSGKRAHRFINLEPEDLFVPEGRSMNYVTLEIMLMTGRAPETKHKLIKTLFAKIKESAGIDPNDLEIVIIESSHENWGFRGMTGTEALGKLAYKVNV</sequence>
<accession>A0A7S3LJ77</accession>
<evidence type="ECO:0008006" key="2">
    <source>
        <dbReference type="Google" id="ProtNLM"/>
    </source>
</evidence>
<dbReference type="AlphaFoldDB" id="A0A7S3LJ77"/>
<dbReference type="InterPro" id="IPR014347">
    <property type="entry name" value="Tautomerase/MIF_sf"/>
</dbReference>
<evidence type="ECO:0000313" key="1">
    <source>
        <dbReference type="EMBL" id="CAE0432966.1"/>
    </source>
</evidence>
<dbReference type="InterPro" id="IPR037479">
    <property type="entry name" value="Tauto_MSAD"/>
</dbReference>
<name>A0A7S3LJ77_9STRA</name>
<dbReference type="PANTHER" id="PTHR38460">
    <property type="entry name" value="TAUTOMERASE YOLI-RELATED"/>
    <property type="match status" value="1"/>
</dbReference>
<dbReference type="SUPFAM" id="SSF55331">
    <property type="entry name" value="Tautomerase/MIF"/>
    <property type="match status" value="1"/>
</dbReference>
<proteinExistence type="predicted"/>
<dbReference type="Gene3D" id="3.30.429.10">
    <property type="entry name" value="Macrophage Migration Inhibitory Factor"/>
    <property type="match status" value="1"/>
</dbReference>
<protein>
    <recommendedName>
        <fullName evidence="2">Tautomerase family protein</fullName>
    </recommendedName>
</protein>
<organism evidence="1">
    <name type="scientific">Aplanochytrium stocchinoi</name>
    <dbReference type="NCBI Taxonomy" id="215587"/>
    <lineage>
        <taxon>Eukaryota</taxon>
        <taxon>Sar</taxon>
        <taxon>Stramenopiles</taxon>
        <taxon>Bigyra</taxon>
        <taxon>Labyrinthulomycetes</taxon>
        <taxon>Thraustochytrida</taxon>
        <taxon>Thraustochytriidae</taxon>
        <taxon>Aplanochytrium</taxon>
    </lineage>
</organism>